<dbReference type="RefSeq" id="WP_185277773.1">
    <property type="nucleotide sequence ID" value="NZ_CP043641.1"/>
</dbReference>
<proteinExistence type="predicted"/>
<evidence type="ECO:0000313" key="2">
    <source>
        <dbReference type="Proteomes" id="UP000515511"/>
    </source>
</evidence>
<name>A0A7G6Y7Y3_9MICO</name>
<evidence type="ECO:0000313" key="1">
    <source>
        <dbReference type="EMBL" id="QNE34598.1"/>
    </source>
</evidence>
<dbReference type="Proteomes" id="UP000515511">
    <property type="component" value="Chromosome"/>
</dbReference>
<sequence length="108" mass="11527">MLTFMATPANAEDATPSIATTSSYAPDCLAEIEAHPEAGLSEKDCLVTRTLQVDDSFVATEADISASALSSEDKAVILNRRTRGAVTAKHWSQFTTGTAYTRTHNGTF</sequence>
<organism evidence="1 2">
    <name type="scientific">Leifsonia shinshuensis</name>
    <dbReference type="NCBI Taxonomy" id="150026"/>
    <lineage>
        <taxon>Bacteria</taxon>
        <taxon>Bacillati</taxon>
        <taxon>Actinomycetota</taxon>
        <taxon>Actinomycetes</taxon>
        <taxon>Micrococcales</taxon>
        <taxon>Microbacteriaceae</taxon>
        <taxon>Leifsonia</taxon>
    </lineage>
</organism>
<reference evidence="2" key="1">
    <citation type="submission" date="2019-09" db="EMBL/GenBank/DDBJ databases">
        <title>Antimicrobial potential of Antarctic Bacteria.</title>
        <authorList>
            <person name="Benaud N."/>
            <person name="Edwards R.J."/>
            <person name="Ferrari B.C."/>
        </authorList>
    </citation>
    <scope>NUCLEOTIDE SEQUENCE [LARGE SCALE GENOMIC DNA]</scope>
    <source>
        <strain evidence="2">INR9</strain>
    </source>
</reference>
<protein>
    <submittedName>
        <fullName evidence="1">Uncharacterized protein</fullName>
    </submittedName>
</protein>
<dbReference type="KEGG" id="lse:F1C12_05315"/>
<dbReference type="AlphaFoldDB" id="A0A7G6Y7Y3"/>
<dbReference type="EMBL" id="CP043641">
    <property type="protein sequence ID" value="QNE34598.1"/>
    <property type="molecule type" value="Genomic_DNA"/>
</dbReference>
<gene>
    <name evidence="1" type="ORF">F1C12_05315</name>
</gene>
<accession>A0A7G6Y7Y3</accession>